<proteinExistence type="predicted"/>
<dbReference type="InterPro" id="IPR001810">
    <property type="entry name" value="F-box_dom"/>
</dbReference>
<protein>
    <recommendedName>
        <fullName evidence="1">F-box domain-containing protein</fullName>
    </recommendedName>
</protein>
<evidence type="ECO:0000259" key="1">
    <source>
        <dbReference type="Pfam" id="PF12937"/>
    </source>
</evidence>
<accession>A0A5C2S1Y4</accession>
<dbReference type="Proteomes" id="UP000313359">
    <property type="component" value="Unassembled WGS sequence"/>
</dbReference>
<dbReference type="SUPFAM" id="SSF52047">
    <property type="entry name" value="RNI-like"/>
    <property type="match status" value="1"/>
</dbReference>
<organism evidence="2 3">
    <name type="scientific">Lentinus tigrinus ALCF2SS1-6</name>
    <dbReference type="NCBI Taxonomy" id="1328759"/>
    <lineage>
        <taxon>Eukaryota</taxon>
        <taxon>Fungi</taxon>
        <taxon>Dikarya</taxon>
        <taxon>Basidiomycota</taxon>
        <taxon>Agaricomycotina</taxon>
        <taxon>Agaricomycetes</taxon>
        <taxon>Polyporales</taxon>
        <taxon>Polyporaceae</taxon>
        <taxon>Lentinus</taxon>
    </lineage>
</organism>
<keyword evidence="3" id="KW-1185">Reference proteome</keyword>
<dbReference type="AlphaFoldDB" id="A0A5C2S1Y4"/>
<dbReference type="Pfam" id="PF12937">
    <property type="entry name" value="F-box-like"/>
    <property type="match status" value="1"/>
</dbReference>
<dbReference type="InterPro" id="IPR036047">
    <property type="entry name" value="F-box-like_dom_sf"/>
</dbReference>
<dbReference type="EMBL" id="ML122285">
    <property type="protein sequence ID" value="RPD56784.1"/>
    <property type="molecule type" value="Genomic_DNA"/>
</dbReference>
<evidence type="ECO:0000313" key="2">
    <source>
        <dbReference type="EMBL" id="RPD56784.1"/>
    </source>
</evidence>
<dbReference type="OrthoDB" id="2750645at2759"/>
<feature type="domain" description="F-box" evidence="1">
    <location>
        <begin position="5"/>
        <end position="48"/>
    </location>
</feature>
<evidence type="ECO:0000313" key="3">
    <source>
        <dbReference type="Proteomes" id="UP000313359"/>
    </source>
</evidence>
<sequence length="317" mass="35400">MLTPILPPELEDYIISFLREDSRTLCVCARVCKEWLTVCRTYLFDKVSFETPQAYASFVEQVLGSLRLQTSLEMVHRIEILSPQADGFMEQSLADTFLRDTHGTFLNLHILRISNVNWGYLLTSHTYKLFDVNATPPFPRLKELAITNVVFPSEHVLAQLLVSLPNLASLSLYGIAFPLGNWDWLFPTIRVRDSAPYRSTTLKTLSVDGYYPFAPPLVAWFVEQFPEARVSLRKLQFTSEYWVPLLDALGPTSALNTSGAAGFAGASDESEPIGSVALRGIPLLPVLVRFSQHVGISRKETSVARAVYSSPLSPLDA</sequence>
<gene>
    <name evidence="2" type="ORF">L227DRAFT_614156</name>
</gene>
<dbReference type="Gene3D" id="1.20.1280.50">
    <property type="match status" value="1"/>
</dbReference>
<dbReference type="SUPFAM" id="SSF81383">
    <property type="entry name" value="F-box domain"/>
    <property type="match status" value="1"/>
</dbReference>
<reference evidence="2" key="1">
    <citation type="journal article" date="2018" name="Genome Biol. Evol.">
        <title>Genomics and development of Lentinus tigrinus, a white-rot wood-decaying mushroom with dimorphic fruiting bodies.</title>
        <authorList>
            <person name="Wu B."/>
            <person name="Xu Z."/>
            <person name="Knudson A."/>
            <person name="Carlson A."/>
            <person name="Chen N."/>
            <person name="Kovaka S."/>
            <person name="LaButti K."/>
            <person name="Lipzen A."/>
            <person name="Pennachio C."/>
            <person name="Riley R."/>
            <person name="Schakwitz W."/>
            <person name="Umezawa K."/>
            <person name="Ohm R.A."/>
            <person name="Grigoriev I.V."/>
            <person name="Nagy L.G."/>
            <person name="Gibbons J."/>
            <person name="Hibbett D."/>
        </authorList>
    </citation>
    <scope>NUCLEOTIDE SEQUENCE [LARGE SCALE GENOMIC DNA]</scope>
    <source>
        <strain evidence="2">ALCF2SS1-6</strain>
    </source>
</reference>
<name>A0A5C2S1Y4_9APHY</name>